<sequence length="136" mass="15587">MGVFIRGGRIDDPGDMAGACQQELHRPTVKLRARVSAFPRRDMIFARRDDQRRYLHFTQVNLHTVEFDAARLDQKIFLIHFAQVETMHGGGHARGIAVPIEQIEGERVFPEQVVIHHERPNEIIRAQHIEAIGHIA</sequence>
<dbReference type="EMBL" id="LAJY01000585">
    <property type="protein sequence ID" value="KJV08430.1"/>
    <property type="molecule type" value="Genomic_DNA"/>
</dbReference>
<accession>A0A0F3INX5</accession>
<evidence type="ECO:0000313" key="2">
    <source>
        <dbReference type="Proteomes" id="UP000033774"/>
    </source>
</evidence>
<comment type="caution">
    <text evidence="1">The sequence shown here is derived from an EMBL/GenBank/DDBJ whole genome shotgun (WGS) entry which is preliminary data.</text>
</comment>
<organism evidence="1 2">
    <name type="scientific">Elstera litoralis</name>
    <dbReference type="NCBI Taxonomy" id="552518"/>
    <lineage>
        <taxon>Bacteria</taxon>
        <taxon>Pseudomonadati</taxon>
        <taxon>Pseudomonadota</taxon>
        <taxon>Alphaproteobacteria</taxon>
        <taxon>Rhodospirillales</taxon>
        <taxon>Rhodospirillaceae</taxon>
        <taxon>Elstera</taxon>
    </lineage>
</organism>
<reference evidence="1 2" key="1">
    <citation type="submission" date="2015-03" db="EMBL/GenBank/DDBJ databases">
        <title>Draft genome sequence of Elstera litoralis.</title>
        <authorList>
            <person name="Rahalkar M.C."/>
            <person name="Dhakephalkar P.K."/>
            <person name="Pore S.D."/>
            <person name="Arora P."/>
            <person name="Kapse N.G."/>
            <person name="Pandit P.S."/>
        </authorList>
    </citation>
    <scope>NUCLEOTIDE SEQUENCE [LARGE SCALE GENOMIC DNA]</scope>
    <source>
        <strain evidence="1 2">Dia-1</strain>
    </source>
</reference>
<gene>
    <name evidence="1" type="ORF">VZ95_17800</name>
</gene>
<feature type="non-terminal residue" evidence="1">
    <location>
        <position position="136"/>
    </location>
</feature>
<dbReference type="Proteomes" id="UP000033774">
    <property type="component" value="Unassembled WGS sequence"/>
</dbReference>
<proteinExistence type="predicted"/>
<evidence type="ECO:0000313" key="1">
    <source>
        <dbReference type="EMBL" id="KJV08430.1"/>
    </source>
</evidence>
<keyword evidence="2" id="KW-1185">Reference proteome</keyword>
<dbReference type="AlphaFoldDB" id="A0A0F3INX5"/>
<protein>
    <submittedName>
        <fullName evidence="1">Uncharacterized protein</fullName>
    </submittedName>
</protein>
<name>A0A0F3INX5_9PROT</name>